<gene>
    <name evidence="2" type="ORF">ZHAS_00015760</name>
</gene>
<dbReference type="Proteomes" id="UP000030765">
    <property type="component" value="Unassembled WGS sequence"/>
</dbReference>
<name>A0A084WC61_ANOSI</name>
<reference evidence="3" key="2">
    <citation type="submission" date="2020-05" db="UniProtKB">
        <authorList>
            <consortium name="EnsemblMetazoa"/>
        </authorList>
    </citation>
    <scope>IDENTIFICATION</scope>
</reference>
<accession>A0A084WC61</accession>
<protein>
    <submittedName>
        <fullName evidence="2 3">Alk-exo</fullName>
    </submittedName>
</protein>
<feature type="chain" id="PRO_5010759981" evidence="1">
    <location>
        <begin position="27"/>
        <end position="60"/>
    </location>
</feature>
<dbReference type="EMBL" id="ATLV01022573">
    <property type="status" value="NOT_ANNOTATED_CDS"/>
    <property type="molecule type" value="Genomic_DNA"/>
</dbReference>
<evidence type="ECO:0000256" key="1">
    <source>
        <dbReference type="SAM" id="SignalP"/>
    </source>
</evidence>
<keyword evidence="4" id="KW-1185">Reference proteome</keyword>
<dbReference type="EMBL" id="KE525333">
    <property type="protein sequence ID" value="KFB47805.1"/>
    <property type="molecule type" value="Genomic_DNA"/>
</dbReference>
<evidence type="ECO:0000313" key="2">
    <source>
        <dbReference type="EMBL" id="KFB47805.1"/>
    </source>
</evidence>
<keyword evidence="1" id="KW-0732">Signal</keyword>
<evidence type="ECO:0000313" key="4">
    <source>
        <dbReference type="Proteomes" id="UP000030765"/>
    </source>
</evidence>
<dbReference type="AlphaFoldDB" id="A0A084WC61"/>
<organism evidence="2">
    <name type="scientific">Anopheles sinensis</name>
    <name type="common">Mosquito</name>
    <dbReference type="NCBI Taxonomy" id="74873"/>
    <lineage>
        <taxon>Eukaryota</taxon>
        <taxon>Metazoa</taxon>
        <taxon>Ecdysozoa</taxon>
        <taxon>Arthropoda</taxon>
        <taxon>Hexapoda</taxon>
        <taxon>Insecta</taxon>
        <taxon>Pterygota</taxon>
        <taxon>Neoptera</taxon>
        <taxon>Endopterygota</taxon>
        <taxon>Diptera</taxon>
        <taxon>Nematocera</taxon>
        <taxon>Culicoidea</taxon>
        <taxon>Culicidae</taxon>
        <taxon>Anophelinae</taxon>
        <taxon>Anopheles</taxon>
    </lineage>
</organism>
<evidence type="ECO:0000313" key="3">
    <source>
        <dbReference type="EnsemblMetazoa" id="ASIC015760-PA"/>
    </source>
</evidence>
<proteinExistence type="predicted"/>
<sequence>MTPKLRGAVGALVLVLLLHCIAPGSGYQHLKSGFRATEQFEYECMPVEAYFCGRWGINLG</sequence>
<dbReference type="VEuPathDB" id="VectorBase:ASIC015760"/>
<feature type="signal peptide" evidence="1">
    <location>
        <begin position="1"/>
        <end position="26"/>
    </location>
</feature>
<dbReference type="EnsemblMetazoa" id="ASIC015760-RA">
    <property type="protein sequence ID" value="ASIC015760-PA"/>
    <property type="gene ID" value="ASIC015760"/>
</dbReference>
<reference evidence="2 4" key="1">
    <citation type="journal article" date="2014" name="BMC Genomics">
        <title>Genome sequence of Anopheles sinensis provides insight into genetics basis of mosquito competence for malaria parasites.</title>
        <authorList>
            <person name="Zhou D."/>
            <person name="Zhang D."/>
            <person name="Ding G."/>
            <person name="Shi L."/>
            <person name="Hou Q."/>
            <person name="Ye Y."/>
            <person name="Xu Y."/>
            <person name="Zhou H."/>
            <person name="Xiong C."/>
            <person name="Li S."/>
            <person name="Yu J."/>
            <person name="Hong S."/>
            <person name="Yu X."/>
            <person name="Zou P."/>
            <person name="Chen C."/>
            <person name="Chang X."/>
            <person name="Wang W."/>
            <person name="Lv Y."/>
            <person name="Sun Y."/>
            <person name="Ma L."/>
            <person name="Shen B."/>
            <person name="Zhu C."/>
        </authorList>
    </citation>
    <scope>NUCLEOTIDE SEQUENCE [LARGE SCALE GENOMIC DNA]</scope>
</reference>